<dbReference type="GO" id="GO:0016788">
    <property type="term" value="F:hydrolase activity, acting on ester bonds"/>
    <property type="evidence" value="ECO:0007669"/>
    <property type="project" value="UniProtKB-ARBA"/>
</dbReference>
<reference evidence="1 2" key="1">
    <citation type="submission" date="2015-07" db="EMBL/GenBank/DDBJ databases">
        <authorList>
            <person name="Noorani M."/>
        </authorList>
    </citation>
    <scope>NUCLEOTIDE SEQUENCE [LARGE SCALE GENOMIC DNA]</scope>
    <source>
        <strain evidence="1">LMG728</strain>
    </source>
</reference>
<dbReference type="InterPro" id="IPR036514">
    <property type="entry name" value="SGNH_hydro_sf"/>
</dbReference>
<name>A0A0K3A5V9_9XANT</name>
<sequence>MNAASTPNAYGARADLKDPPAIRAALTHKEAVAEVYRLTPQLREYDEFMYLGVRWLPYTMFFHLRNYRSDVINTDELGFRFTDSHRGRASMADFPDDVPVNLLIGGSTALGTGTTCDSATTASKLAKLTGEIWLNLGGRGYNATQELILFLMHQHRFKEIKNVVLLSGANTLTLEGLPDELACEHGRYYYSYEFNHYMEAYNDDIKRRRNSYGSKVDGSGKWLFARASEHLKKAFNDVNHSEKVINDGAVDINERVERAAWVTSNALRQWQLLLAPYGARLSYFLQPISRWTKDKFHGDEEDMFHAIDYCPNNFWRLFGNLCASELHAPYANGIAAGCADIGVPFWDMNALLRTSPVIHNNIYVDHLHFNDEGYGEMARLIHQAVSPTQELAV</sequence>
<organism evidence="1 2">
    <name type="scientific">Xanthomonas graminis pv. poae</name>
    <dbReference type="NCBI Taxonomy" id="227946"/>
    <lineage>
        <taxon>Bacteria</taxon>
        <taxon>Pseudomonadati</taxon>
        <taxon>Pseudomonadota</taxon>
        <taxon>Gammaproteobacteria</taxon>
        <taxon>Lysobacterales</taxon>
        <taxon>Lysobacteraceae</taxon>
        <taxon>Xanthomonas</taxon>
        <taxon>Xanthomonas translucens group</taxon>
        <taxon>Xanthomonas graminis</taxon>
    </lineage>
</organism>
<evidence type="ECO:0000313" key="2">
    <source>
        <dbReference type="Proteomes" id="UP000041247"/>
    </source>
</evidence>
<proteinExistence type="predicted"/>
<accession>A0A0K3A5V9</accession>
<dbReference type="RefSeq" id="WP_212590149.1">
    <property type="nucleotide sequence ID" value="NZ_CP076250.1"/>
</dbReference>
<gene>
    <name evidence="1" type="ORF">XTPLMG728_3597</name>
</gene>
<evidence type="ECO:0008006" key="3">
    <source>
        <dbReference type="Google" id="ProtNLM"/>
    </source>
</evidence>
<dbReference type="Gene3D" id="3.40.50.1110">
    <property type="entry name" value="SGNH hydrolase"/>
    <property type="match status" value="1"/>
</dbReference>
<dbReference type="EMBL" id="CXOK01000141">
    <property type="protein sequence ID" value="CTP93228.1"/>
    <property type="molecule type" value="Genomic_DNA"/>
</dbReference>
<dbReference type="AlphaFoldDB" id="A0A0K3A5V9"/>
<dbReference type="SUPFAM" id="SSF52266">
    <property type="entry name" value="SGNH hydrolase"/>
    <property type="match status" value="1"/>
</dbReference>
<evidence type="ECO:0000313" key="1">
    <source>
        <dbReference type="EMBL" id="CTP93228.1"/>
    </source>
</evidence>
<protein>
    <recommendedName>
        <fullName evidence="3">G-D-S-L family lipolytic protein</fullName>
    </recommendedName>
</protein>
<dbReference type="Proteomes" id="UP000041247">
    <property type="component" value="Unassembled WGS sequence"/>
</dbReference>